<gene>
    <name evidence="1" type="ORF">WG78_17390</name>
</gene>
<dbReference type="InterPro" id="IPR036291">
    <property type="entry name" value="NAD(P)-bd_dom_sf"/>
</dbReference>
<sequence>MDERNQNAALIGSSGFVGQTLSKQTHFSHHYRSTNIGNIDGGSFDTVVCSAAPAQKWIANREPAADRKNIDGLIAHLSTIQCKTFILISTVDVFKTPVGIDEDTPVDENDLHAYGLNRRYLEKFVESHFDNYLIVRLPGLVGPGLRKNVIFDFLNDNNLHAIDSRGSFCFYPMINLWYDIQTALKAGLKLVHLTAAPVTVGDVSLEGFGKPFEQNLGNAAASYDMQTRYADVFGGTGRYQYSRRESIQAVRAYAQSEPVTIKAEAAA</sequence>
<evidence type="ECO:0008006" key="3">
    <source>
        <dbReference type="Google" id="ProtNLM"/>
    </source>
</evidence>
<dbReference type="PATRIC" id="fig|857265.3.peg.3563"/>
<dbReference type="STRING" id="857265.WG78_17390"/>
<evidence type="ECO:0000313" key="1">
    <source>
        <dbReference type="EMBL" id="KPC50404.1"/>
    </source>
</evidence>
<dbReference type="RefSeq" id="WP_053939083.1">
    <property type="nucleotide sequence ID" value="NZ_LAQT01000029.1"/>
</dbReference>
<dbReference type="SUPFAM" id="SSF51735">
    <property type="entry name" value="NAD(P)-binding Rossmann-fold domains"/>
    <property type="match status" value="1"/>
</dbReference>
<protein>
    <recommendedName>
        <fullName evidence="3">NAD dependent epimerase/dehydratase family protein</fullName>
    </recommendedName>
</protein>
<accession>A0A0N0GLR3</accession>
<dbReference type="EMBL" id="LAQT01000029">
    <property type="protein sequence ID" value="KPC50404.1"/>
    <property type="molecule type" value="Genomic_DNA"/>
</dbReference>
<dbReference type="OrthoDB" id="9812470at2"/>
<comment type="caution">
    <text evidence="1">The sequence shown here is derived from an EMBL/GenBank/DDBJ whole genome shotgun (WGS) entry which is preliminary data.</text>
</comment>
<dbReference type="Gene3D" id="3.40.50.720">
    <property type="entry name" value="NAD(P)-binding Rossmann-like Domain"/>
    <property type="match status" value="1"/>
</dbReference>
<dbReference type="Proteomes" id="UP000037939">
    <property type="component" value="Unassembled WGS sequence"/>
</dbReference>
<name>A0A0N0GLR3_9NEIS</name>
<dbReference type="AlphaFoldDB" id="A0A0N0GLR3"/>
<organism evidence="1 2">
    <name type="scientific">Amantichitinum ursilacus</name>
    <dbReference type="NCBI Taxonomy" id="857265"/>
    <lineage>
        <taxon>Bacteria</taxon>
        <taxon>Pseudomonadati</taxon>
        <taxon>Pseudomonadota</taxon>
        <taxon>Betaproteobacteria</taxon>
        <taxon>Neisseriales</taxon>
        <taxon>Chitinibacteraceae</taxon>
        <taxon>Amantichitinum</taxon>
    </lineage>
</organism>
<reference evidence="1 2" key="1">
    <citation type="submission" date="2015-07" db="EMBL/GenBank/DDBJ databases">
        <title>Draft genome sequence of the Amantichitinum ursilacus IGB-41, a new chitin-degrading bacterium.</title>
        <authorList>
            <person name="Kirstahler P."/>
            <person name="Guenther M."/>
            <person name="Grumaz C."/>
            <person name="Rupp S."/>
            <person name="Zibek S."/>
            <person name="Sohn K."/>
        </authorList>
    </citation>
    <scope>NUCLEOTIDE SEQUENCE [LARGE SCALE GENOMIC DNA]</scope>
    <source>
        <strain evidence="1 2">IGB-41</strain>
    </source>
</reference>
<proteinExistence type="predicted"/>
<evidence type="ECO:0000313" key="2">
    <source>
        <dbReference type="Proteomes" id="UP000037939"/>
    </source>
</evidence>
<keyword evidence="2" id="KW-1185">Reference proteome</keyword>